<evidence type="ECO:0000256" key="1">
    <source>
        <dbReference type="SAM" id="MobiDB-lite"/>
    </source>
</evidence>
<dbReference type="InParanoid" id="U5GRP0"/>
<dbReference type="Gramene" id="Potri.001G279800.1.v4.1">
    <property type="protein sequence ID" value="Potri.001G279800.1.v4.1"/>
    <property type="gene ID" value="Potri.001G279800.v4.1"/>
</dbReference>
<keyword evidence="2" id="KW-0812">Transmembrane</keyword>
<sequence length="102" mass="11692">MKTPWVSPKPQFSSSPAMVPIYAPQEQREPPLSHDKYFALHGGILMLVLVGFFSIFLISFVLVPCLKRSRTPESGDDDDDEDSTMQRSFCFFPPRKRRRIAT</sequence>
<keyword evidence="4" id="KW-1185">Reference proteome</keyword>
<feature type="transmembrane region" description="Helical" evidence="2">
    <location>
        <begin position="38"/>
        <end position="63"/>
    </location>
</feature>
<evidence type="ECO:0000256" key="2">
    <source>
        <dbReference type="SAM" id="Phobius"/>
    </source>
</evidence>
<keyword evidence="2" id="KW-1133">Transmembrane helix</keyword>
<keyword evidence="2" id="KW-0472">Membrane</keyword>
<dbReference type="Proteomes" id="UP000006729">
    <property type="component" value="Chromosome 1"/>
</dbReference>
<dbReference type="EMBL" id="CM009290">
    <property type="protein sequence ID" value="PNT57079.1"/>
    <property type="molecule type" value="Genomic_DNA"/>
</dbReference>
<feature type="region of interest" description="Disordered" evidence="1">
    <location>
        <begin position="70"/>
        <end position="102"/>
    </location>
</feature>
<name>U5GRP0_POPTR</name>
<dbReference type="HOGENOM" id="CLU_2282272_0_0_1"/>
<dbReference type="AlphaFoldDB" id="U5GRP0"/>
<proteinExistence type="predicted"/>
<reference evidence="3 4" key="1">
    <citation type="journal article" date="2006" name="Science">
        <title>The genome of black cottonwood, Populus trichocarpa (Torr. &amp; Gray).</title>
        <authorList>
            <person name="Tuskan G.A."/>
            <person name="Difazio S."/>
            <person name="Jansson S."/>
            <person name="Bohlmann J."/>
            <person name="Grigoriev I."/>
            <person name="Hellsten U."/>
            <person name="Putnam N."/>
            <person name="Ralph S."/>
            <person name="Rombauts S."/>
            <person name="Salamov A."/>
            <person name="Schein J."/>
            <person name="Sterck L."/>
            <person name="Aerts A."/>
            <person name="Bhalerao R.R."/>
            <person name="Bhalerao R.P."/>
            <person name="Blaudez D."/>
            <person name="Boerjan W."/>
            <person name="Brun A."/>
            <person name="Brunner A."/>
            <person name="Busov V."/>
            <person name="Campbell M."/>
            <person name="Carlson J."/>
            <person name="Chalot M."/>
            <person name="Chapman J."/>
            <person name="Chen G.L."/>
            <person name="Cooper D."/>
            <person name="Coutinho P.M."/>
            <person name="Couturier J."/>
            <person name="Covert S."/>
            <person name="Cronk Q."/>
            <person name="Cunningham R."/>
            <person name="Davis J."/>
            <person name="Degroeve S."/>
            <person name="Dejardin A."/>
            <person name="Depamphilis C."/>
            <person name="Detter J."/>
            <person name="Dirks B."/>
            <person name="Dubchak I."/>
            <person name="Duplessis S."/>
            <person name="Ehlting J."/>
            <person name="Ellis B."/>
            <person name="Gendler K."/>
            <person name="Goodstein D."/>
            <person name="Gribskov M."/>
            <person name="Grimwood J."/>
            <person name="Groover A."/>
            <person name="Gunter L."/>
            <person name="Hamberger B."/>
            <person name="Heinze B."/>
            <person name="Helariutta Y."/>
            <person name="Henrissat B."/>
            <person name="Holligan D."/>
            <person name="Holt R."/>
            <person name="Huang W."/>
            <person name="Islam-Faridi N."/>
            <person name="Jones S."/>
            <person name="Jones-Rhoades M."/>
            <person name="Jorgensen R."/>
            <person name="Joshi C."/>
            <person name="Kangasjarvi J."/>
            <person name="Karlsson J."/>
            <person name="Kelleher C."/>
            <person name="Kirkpatrick R."/>
            <person name="Kirst M."/>
            <person name="Kohler A."/>
            <person name="Kalluri U."/>
            <person name="Larimer F."/>
            <person name="Leebens-Mack J."/>
            <person name="Leple J.C."/>
            <person name="Locascio P."/>
            <person name="Lou Y."/>
            <person name="Lucas S."/>
            <person name="Martin F."/>
            <person name="Montanini B."/>
            <person name="Napoli C."/>
            <person name="Nelson D.R."/>
            <person name="Nelson C."/>
            <person name="Nieminen K."/>
            <person name="Nilsson O."/>
            <person name="Pereda V."/>
            <person name="Peter G."/>
            <person name="Philippe R."/>
            <person name="Pilate G."/>
            <person name="Poliakov A."/>
            <person name="Razumovskaya J."/>
            <person name="Richardson P."/>
            <person name="Rinaldi C."/>
            <person name="Ritland K."/>
            <person name="Rouze P."/>
            <person name="Ryaboy D."/>
            <person name="Schmutz J."/>
            <person name="Schrader J."/>
            <person name="Segerman B."/>
            <person name="Shin H."/>
            <person name="Siddiqui A."/>
            <person name="Sterky F."/>
            <person name="Terry A."/>
            <person name="Tsai C.J."/>
            <person name="Uberbacher E."/>
            <person name="Unneberg P."/>
            <person name="Vahala J."/>
            <person name="Wall K."/>
            <person name="Wessler S."/>
            <person name="Yang G."/>
            <person name="Yin T."/>
            <person name="Douglas C."/>
            <person name="Marra M."/>
            <person name="Sandberg G."/>
            <person name="Van de Peer Y."/>
            <person name="Rokhsar D."/>
        </authorList>
    </citation>
    <scope>NUCLEOTIDE SEQUENCE [LARGE SCALE GENOMIC DNA]</scope>
    <source>
        <strain evidence="4">cv. Nisqually</strain>
    </source>
</reference>
<feature type="compositionally biased region" description="Acidic residues" evidence="1">
    <location>
        <begin position="74"/>
        <end position="83"/>
    </location>
</feature>
<evidence type="ECO:0008006" key="5">
    <source>
        <dbReference type="Google" id="ProtNLM"/>
    </source>
</evidence>
<gene>
    <name evidence="3" type="ORF">POPTR_001G279800</name>
</gene>
<protein>
    <recommendedName>
        <fullName evidence="5">Transmembrane protein</fullName>
    </recommendedName>
</protein>
<organism evidence="3 4">
    <name type="scientific">Populus trichocarpa</name>
    <name type="common">Western balsam poplar</name>
    <name type="synonym">Populus balsamifera subsp. trichocarpa</name>
    <dbReference type="NCBI Taxonomy" id="3694"/>
    <lineage>
        <taxon>Eukaryota</taxon>
        <taxon>Viridiplantae</taxon>
        <taxon>Streptophyta</taxon>
        <taxon>Embryophyta</taxon>
        <taxon>Tracheophyta</taxon>
        <taxon>Spermatophyta</taxon>
        <taxon>Magnoliopsida</taxon>
        <taxon>eudicotyledons</taxon>
        <taxon>Gunneridae</taxon>
        <taxon>Pentapetalae</taxon>
        <taxon>rosids</taxon>
        <taxon>fabids</taxon>
        <taxon>Malpighiales</taxon>
        <taxon>Salicaceae</taxon>
        <taxon>Saliceae</taxon>
        <taxon>Populus</taxon>
    </lineage>
</organism>
<evidence type="ECO:0000313" key="4">
    <source>
        <dbReference type="Proteomes" id="UP000006729"/>
    </source>
</evidence>
<accession>U5GRP0</accession>
<evidence type="ECO:0000313" key="3">
    <source>
        <dbReference type="EMBL" id="PNT57079.1"/>
    </source>
</evidence>